<comment type="caution">
    <text evidence="1">The sequence shown here is derived from an EMBL/GenBank/DDBJ whole genome shotgun (WGS) entry which is preliminary data.</text>
</comment>
<dbReference type="Proteomes" id="UP001230649">
    <property type="component" value="Unassembled WGS sequence"/>
</dbReference>
<proteinExistence type="predicted"/>
<evidence type="ECO:0000313" key="1">
    <source>
        <dbReference type="EMBL" id="KAJ9114101.1"/>
    </source>
</evidence>
<reference evidence="1" key="1">
    <citation type="submission" date="2023-04" db="EMBL/GenBank/DDBJ databases">
        <title>Draft Genome sequencing of Naganishia species isolated from polar environments using Oxford Nanopore Technology.</title>
        <authorList>
            <person name="Leo P."/>
            <person name="Venkateswaran K."/>
        </authorList>
    </citation>
    <scope>NUCLEOTIDE SEQUENCE</scope>
    <source>
        <strain evidence="1">MNA-CCFEE 5262</strain>
    </source>
</reference>
<dbReference type="EMBL" id="JASBWS010000010">
    <property type="protein sequence ID" value="KAJ9114101.1"/>
    <property type="molecule type" value="Genomic_DNA"/>
</dbReference>
<organism evidence="1 2">
    <name type="scientific">Naganishia adeliensis</name>
    <dbReference type="NCBI Taxonomy" id="92952"/>
    <lineage>
        <taxon>Eukaryota</taxon>
        <taxon>Fungi</taxon>
        <taxon>Dikarya</taxon>
        <taxon>Basidiomycota</taxon>
        <taxon>Agaricomycotina</taxon>
        <taxon>Tremellomycetes</taxon>
        <taxon>Filobasidiales</taxon>
        <taxon>Filobasidiaceae</taxon>
        <taxon>Naganishia</taxon>
    </lineage>
</organism>
<evidence type="ECO:0000313" key="2">
    <source>
        <dbReference type="Proteomes" id="UP001230649"/>
    </source>
</evidence>
<accession>A0ACC2WTG1</accession>
<name>A0ACC2WTG1_9TREE</name>
<keyword evidence="2" id="KW-1185">Reference proteome</keyword>
<sequence>MKNVIKVALLINDTPVPEVVARHGDYLEIFTRHLRDSVESYPDESVRGLELVVDGYEVREGKFPEVEGYDAVMMTGSASSAYEPLPWITRLISFIRDLITDPSKSHTKVIGICFGMQILALATGSIVAPNPAGWELGIYDVDLTPCGRDWLARVLGGADREGKEVPLLAEGEVVEKVDAGEVVKREQEVLHRDHVTSLPANTELLGSTPKCPVQGFIQYYPSSSPSLPRKIHILALQGHPELIPDIVNRIIDVRSAKGVLDEPTTREARERVGREMVGGMGVVGKGGNKVDGLNGLIGRGVVGWAVVQVLLE</sequence>
<gene>
    <name evidence="1" type="ORF">QFC20_001617</name>
</gene>
<protein>
    <submittedName>
        <fullName evidence="1">Uncharacterized protein</fullName>
    </submittedName>
</protein>